<dbReference type="AlphaFoldDB" id="A0A137PG20"/>
<sequence length="252" mass="28081">MIARTAVRNLSKLALRNSLRQVKAAAPLAQLSARTFATTSIRAASAGLVDTDLAHKLNEELQFEKEEGDIEISEAMKEYIDKSPFKIQDTEGHDEVTLTRQFGNEKVDVIFSIKDIGSLPVDDVDTEAGEVADDLGNAPIRCAIIISKPNGGSLSIDAVIDSDYFNIEALTFFKDGKLAAEDTAEADWSRRAVYGGPIFADLDESLQILFERYLQERGITTDLALFIPNYIQYKEQKEYLKWLNNVHDFIKA</sequence>
<dbReference type="Proteomes" id="UP000070444">
    <property type="component" value="Unassembled WGS sequence"/>
</dbReference>
<dbReference type="STRING" id="796925.A0A137PG20"/>
<gene>
    <name evidence="1" type="ORF">CONCODRAFT_77086</name>
</gene>
<dbReference type="OrthoDB" id="278212at2759"/>
<dbReference type="PANTHER" id="PTHR10826">
    <property type="entry name" value="COMPLEMENT COMPONENT 1"/>
    <property type="match status" value="1"/>
</dbReference>
<proteinExistence type="predicted"/>
<evidence type="ECO:0000313" key="2">
    <source>
        <dbReference type="Proteomes" id="UP000070444"/>
    </source>
</evidence>
<organism evidence="1 2">
    <name type="scientific">Conidiobolus coronatus (strain ATCC 28846 / CBS 209.66 / NRRL 28638)</name>
    <name type="common">Delacroixia coronata</name>
    <dbReference type="NCBI Taxonomy" id="796925"/>
    <lineage>
        <taxon>Eukaryota</taxon>
        <taxon>Fungi</taxon>
        <taxon>Fungi incertae sedis</taxon>
        <taxon>Zoopagomycota</taxon>
        <taxon>Entomophthoromycotina</taxon>
        <taxon>Entomophthoromycetes</taxon>
        <taxon>Entomophthorales</taxon>
        <taxon>Ancylistaceae</taxon>
        <taxon>Conidiobolus</taxon>
    </lineage>
</organism>
<dbReference type="SUPFAM" id="SSF54529">
    <property type="entry name" value="Mitochondrial glycoprotein MAM33-like"/>
    <property type="match status" value="1"/>
</dbReference>
<dbReference type="Gene3D" id="3.10.280.10">
    <property type="entry name" value="Mitochondrial glycoprotein"/>
    <property type="match status" value="1"/>
</dbReference>
<dbReference type="OMA" id="RWLNNVK"/>
<dbReference type="Pfam" id="PF02330">
    <property type="entry name" value="MAM33"/>
    <property type="match status" value="1"/>
</dbReference>
<dbReference type="PANTHER" id="PTHR10826:SF1">
    <property type="entry name" value="COMPLEMENT COMPONENT 1 Q SUBCOMPONENT-BINDING PROTEIN, MITOCHONDRIAL"/>
    <property type="match status" value="1"/>
</dbReference>
<name>A0A137PG20_CONC2</name>
<dbReference type="InterPro" id="IPR003428">
    <property type="entry name" value="MAM33"/>
</dbReference>
<evidence type="ECO:0000313" key="1">
    <source>
        <dbReference type="EMBL" id="KXN73938.1"/>
    </source>
</evidence>
<dbReference type="EMBL" id="KQ964429">
    <property type="protein sequence ID" value="KXN73938.1"/>
    <property type="molecule type" value="Genomic_DNA"/>
</dbReference>
<reference evidence="1 2" key="1">
    <citation type="journal article" date="2015" name="Genome Biol. Evol.">
        <title>Phylogenomic analyses indicate that early fungi evolved digesting cell walls of algal ancestors of land plants.</title>
        <authorList>
            <person name="Chang Y."/>
            <person name="Wang S."/>
            <person name="Sekimoto S."/>
            <person name="Aerts A.L."/>
            <person name="Choi C."/>
            <person name="Clum A."/>
            <person name="LaButti K.M."/>
            <person name="Lindquist E.A."/>
            <person name="Yee Ngan C."/>
            <person name="Ohm R.A."/>
            <person name="Salamov A.A."/>
            <person name="Grigoriev I.V."/>
            <person name="Spatafora J.W."/>
            <person name="Berbee M.L."/>
        </authorList>
    </citation>
    <scope>NUCLEOTIDE SEQUENCE [LARGE SCALE GENOMIC DNA]</scope>
    <source>
        <strain evidence="1 2">NRRL 28638</strain>
    </source>
</reference>
<dbReference type="GO" id="GO:0005759">
    <property type="term" value="C:mitochondrial matrix"/>
    <property type="evidence" value="ECO:0007669"/>
    <property type="project" value="InterPro"/>
</dbReference>
<dbReference type="InterPro" id="IPR036561">
    <property type="entry name" value="MAM33_sf"/>
</dbReference>
<dbReference type="GO" id="GO:0042256">
    <property type="term" value="P:cytosolic ribosome assembly"/>
    <property type="evidence" value="ECO:0007669"/>
    <property type="project" value="TreeGrafter"/>
</dbReference>
<keyword evidence="2" id="KW-1185">Reference proteome</keyword>
<protein>
    <submittedName>
        <fullName evidence="1">Regulatory protein-like protein suaprga1</fullName>
    </submittedName>
</protein>
<accession>A0A137PG20</accession>